<dbReference type="EMBL" id="MCFD01000016">
    <property type="protein sequence ID" value="ORX66245.1"/>
    <property type="molecule type" value="Genomic_DNA"/>
</dbReference>
<dbReference type="PROSITE" id="PS01127">
    <property type="entry name" value="EF_TS_2"/>
    <property type="match status" value="1"/>
</dbReference>
<keyword evidence="3 4" id="KW-0648">Protein biosynthesis</keyword>
<dbReference type="GO" id="GO:0003746">
    <property type="term" value="F:translation elongation factor activity"/>
    <property type="evidence" value="ECO:0007669"/>
    <property type="project" value="UniProtKB-UniRule"/>
</dbReference>
<dbReference type="Pfam" id="PF00889">
    <property type="entry name" value="EF_TS"/>
    <property type="match status" value="1"/>
</dbReference>
<evidence type="ECO:0000256" key="2">
    <source>
        <dbReference type="ARBA" id="ARBA00022768"/>
    </source>
</evidence>
<dbReference type="GO" id="GO:0005739">
    <property type="term" value="C:mitochondrion"/>
    <property type="evidence" value="ECO:0007669"/>
    <property type="project" value="UniProtKB-SubCell"/>
</dbReference>
<dbReference type="Proteomes" id="UP000193922">
    <property type="component" value="Unassembled WGS sequence"/>
</dbReference>
<keyword evidence="4" id="KW-0496">Mitochondrion</keyword>
<evidence type="ECO:0000256" key="1">
    <source>
        <dbReference type="ARBA" id="ARBA00005532"/>
    </source>
</evidence>
<organism evidence="6 7">
    <name type="scientific">Linderina pennispora</name>
    <dbReference type="NCBI Taxonomy" id="61395"/>
    <lineage>
        <taxon>Eukaryota</taxon>
        <taxon>Fungi</taxon>
        <taxon>Fungi incertae sedis</taxon>
        <taxon>Zoopagomycota</taxon>
        <taxon>Kickxellomycotina</taxon>
        <taxon>Kickxellomycetes</taxon>
        <taxon>Kickxellales</taxon>
        <taxon>Kickxellaceae</taxon>
        <taxon>Linderina</taxon>
    </lineage>
</organism>
<dbReference type="InterPro" id="IPR001816">
    <property type="entry name" value="Transl_elong_EFTs/EF1B"/>
</dbReference>
<keyword evidence="2 4" id="KW-0251">Elongation factor</keyword>
<evidence type="ECO:0000256" key="3">
    <source>
        <dbReference type="ARBA" id="ARBA00022917"/>
    </source>
</evidence>
<dbReference type="GO" id="GO:0070125">
    <property type="term" value="P:mitochondrial translational elongation"/>
    <property type="evidence" value="ECO:0007669"/>
    <property type="project" value="TreeGrafter"/>
</dbReference>
<evidence type="ECO:0000259" key="5">
    <source>
        <dbReference type="Pfam" id="PF00889"/>
    </source>
</evidence>
<reference evidence="6 7" key="1">
    <citation type="submission" date="2016-07" db="EMBL/GenBank/DDBJ databases">
        <title>Pervasive Adenine N6-methylation of Active Genes in Fungi.</title>
        <authorList>
            <consortium name="DOE Joint Genome Institute"/>
            <person name="Mondo S.J."/>
            <person name="Dannebaum R.O."/>
            <person name="Kuo R.C."/>
            <person name="Labutti K."/>
            <person name="Haridas S."/>
            <person name="Kuo A."/>
            <person name="Salamov A."/>
            <person name="Ahrendt S.R."/>
            <person name="Lipzen A."/>
            <person name="Sullivan W."/>
            <person name="Andreopoulos W.B."/>
            <person name="Clum A."/>
            <person name="Lindquist E."/>
            <person name="Daum C."/>
            <person name="Ramamoorthy G.K."/>
            <person name="Gryganskyi A."/>
            <person name="Culley D."/>
            <person name="Magnuson J.K."/>
            <person name="James T.Y."/>
            <person name="O'Malley M.A."/>
            <person name="Stajich J.E."/>
            <person name="Spatafora J.W."/>
            <person name="Visel A."/>
            <person name="Grigoriev I.V."/>
        </authorList>
    </citation>
    <scope>NUCLEOTIDE SEQUENCE [LARGE SCALE GENOMIC DNA]</scope>
    <source>
        <strain evidence="6 7">ATCC 12442</strain>
    </source>
</reference>
<evidence type="ECO:0000256" key="4">
    <source>
        <dbReference type="HAMAP-Rule" id="MF_03135"/>
    </source>
</evidence>
<dbReference type="AlphaFoldDB" id="A0A1Y1VYZ5"/>
<accession>A0A1Y1VYZ5</accession>
<dbReference type="SUPFAM" id="SSF46934">
    <property type="entry name" value="UBA-like"/>
    <property type="match status" value="1"/>
</dbReference>
<dbReference type="InterPro" id="IPR018101">
    <property type="entry name" value="Transl_elong_Ts_CS"/>
</dbReference>
<gene>
    <name evidence="4" type="primary">TSF1</name>
    <name evidence="6" type="ORF">DL89DRAFT_270184</name>
</gene>
<keyword evidence="7" id="KW-1185">Reference proteome</keyword>
<proteinExistence type="inferred from homology"/>
<evidence type="ECO:0000313" key="6">
    <source>
        <dbReference type="EMBL" id="ORX66245.1"/>
    </source>
</evidence>
<comment type="function">
    <text evidence="4">Associates with the EF-Tu.GDP complex and induces the exchange of GDP to GTP. It remains bound to the aminoacyl-tRNA.EF-Tu.GTP complex up to the GTP hydrolysis stage on the ribosome.</text>
</comment>
<dbReference type="OrthoDB" id="277235at2759"/>
<comment type="similarity">
    <text evidence="1 4">Belongs to the EF-Ts family.</text>
</comment>
<dbReference type="InterPro" id="IPR036402">
    <property type="entry name" value="EF-Ts_dimer_sf"/>
</dbReference>
<feature type="domain" description="Translation elongation factor EFTs/EF1B dimerisation" evidence="5">
    <location>
        <begin position="105"/>
        <end position="261"/>
    </location>
</feature>
<sequence>MSFISLSVRRSILAPRLRPTATLARAYTTAKVDIKALKKLRTLNPVAMSKAKEALLSCDNDITRALAWLEEDALKAGAKKADKVKDRVASEGAVSVFVNESLTAATIVELGCETDFVARNASFVDLAAEIAQAGMGFASTSAEGAVLAGIEAHDLAAKMLDGRTVSDTITETIGRLGENIVLRRAAVVGAPSAAESIVVSGYVHGSVKGSAGGSAGKIGGLVAVTSSIKSDAHRSTLSQLTRRLAQQVVGYGPRFTTMEEYQKAGEQAEAPDAVVLEEQQFLFGGGSVKEVLAKISKEIGAPVEILSFVRYERGEGVEKADKPDFAEEVRQQLA</sequence>
<dbReference type="InterPro" id="IPR014039">
    <property type="entry name" value="Transl_elong_EFTs/EF1B_dimer"/>
</dbReference>
<dbReference type="HAMAP" id="MF_00050">
    <property type="entry name" value="EF_Ts"/>
    <property type="match status" value="1"/>
</dbReference>
<dbReference type="InterPro" id="IPR009060">
    <property type="entry name" value="UBA-like_sf"/>
</dbReference>
<dbReference type="PANTHER" id="PTHR11741:SF0">
    <property type="entry name" value="ELONGATION FACTOR TS, MITOCHONDRIAL"/>
    <property type="match status" value="1"/>
</dbReference>
<comment type="subcellular location">
    <subcellularLocation>
        <location evidence="4">Mitochondrion</location>
    </subcellularLocation>
</comment>
<dbReference type="SUPFAM" id="SSF54713">
    <property type="entry name" value="Elongation factor Ts (EF-Ts), dimerisation domain"/>
    <property type="match status" value="2"/>
</dbReference>
<protein>
    <recommendedName>
        <fullName evidence="4">Elongation factor Ts, mitochondrial</fullName>
        <shortName evidence="4">EF-Ts</shortName>
        <shortName evidence="4">EF-TsMt</shortName>
    </recommendedName>
</protein>
<dbReference type="Gene3D" id="3.30.479.20">
    <property type="entry name" value="Elongation factor Ts, dimerisation domain"/>
    <property type="match status" value="2"/>
</dbReference>
<comment type="caution">
    <text evidence="6">The sequence shown here is derived from an EMBL/GenBank/DDBJ whole genome shotgun (WGS) entry which is preliminary data.</text>
</comment>
<name>A0A1Y1VYZ5_9FUNG</name>
<dbReference type="PANTHER" id="PTHR11741">
    <property type="entry name" value="ELONGATION FACTOR TS"/>
    <property type="match status" value="1"/>
</dbReference>
<evidence type="ECO:0000313" key="7">
    <source>
        <dbReference type="Proteomes" id="UP000193922"/>
    </source>
</evidence>
<dbReference type="STRING" id="61395.A0A1Y1VYZ5"/>
<dbReference type="Gene3D" id="1.10.8.10">
    <property type="entry name" value="DNA helicase RuvA subunit, C-terminal domain"/>
    <property type="match status" value="1"/>
</dbReference>